<reference evidence="1 2" key="1">
    <citation type="journal article" date="2016" name="Nat. Commun.">
        <title>Thousands of microbial genomes shed light on interconnected biogeochemical processes in an aquifer system.</title>
        <authorList>
            <person name="Anantharaman K."/>
            <person name="Brown C.T."/>
            <person name="Hug L.A."/>
            <person name="Sharon I."/>
            <person name="Castelle C.J."/>
            <person name="Probst A.J."/>
            <person name="Thomas B.C."/>
            <person name="Singh A."/>
            <person name="Wilkins M.J."/>
            <person name="Karaoz U."/>
            <person name="Brodie E.L."/>
            <person name="Williams K.H."/>
            <person name="Hubbard S.S."/>
            <person name="Banfield J.F."/>
        </authorList>
    </citation>
    <scope>NUCLEOTIDE SEQUENCE [LARGE SCALE GENOMIC DNA]</scope>
</reference>
<protein>
    <submittedName>
        <fullName evidence="1">Uncharacterized protein</fullName>
    </submittedName>
</protein>
<evidence type="ECO:0000313" key="1">
    <source>
        <dbReference type="EMBL" id="OGZ61285.1"/>
    </source>
</evidence>
<evidence type="ECO:0000313" key="2">
    <source>
        <dbReference type="Proteomes" id="UP000179153"/>
    </source>
</evidence>
<dbReference type="AlphaFoldDB" id="A0A1G2HFN6"/>
<sequence length="144" mass="15656">MSGGSNFASFYISCSGSGGSASGSASVWVEKLQPPTVTIQADPTRITSGESTTITWSTRNADSCTAIGTVPRWRGTKASQGSQTIQLEGDDEWHGFFLNCSNAAGTTARHVQVFVDRLFEIDFTSDRKEVQSGENIRLQWELRQ</sequence>
<name>A0A1G2HFN6_9BACT</name>
<gene>
    <name evidence="1" type="ORF">A2932_02090</name>
</gene>
<dbReference type="Proteomes" id="UP000179153">
    <property type="component" value="Unassembled WGS sequence"/>
</dbReference>
<proteinExistence type="predicted"/>
<dbReference type="STRING" id="1802163.A2932_02090"/>
<accession>A0A1G2HFN6</accession>
<organism evidence="1 2">
    <name type="scientific">Candidatus Spechtbacteria bacterium RIFCSPLOWO2_01_FULL_46_10</name>
    <dbReference type="NCBI Taxonomy" id="1802163"/>
    <lineage>
        <taxon>Bacteria</taxon>
        <taxon>Candidatus Spechtiibacteriota</taxon>
    </lineage>
</organism>
<dbReference type="EMBL" id="MHOI01000021">
    <property type="protein sequence ID" value="OGZ61285.1"/>
    <property type="molecule type" value="Genomic_DNA"/>
</dbReference>
<comment type="caution">
    <text evidence="1">The sequence shown here is derived from an EMBL/GenBank/DDBJ whole genome shotgun (WGS) entry which is preliminary data.</text>
</comment>